<dbReference type="Proteomes" id="UP000735302">
    <property type="component" value="Unassembled WGS sequence"/>
</dbReference>
<protein>
    <submittedName>
        <fullName evidence="2">Uncharacterized protein</fullName>
    </submittedName>
</protein>
<evidence type="ECO:0000313" key="2">
    <source>
        <dbReference type="EMBL" id="GFO08569.1"/>
    </source>
</evidence>
<evidence type="ECO:0000256" key="1">
    <source>
        <dbReference type="SAM" id="MobiDB-lite"/>
    </source>
</evidence>
<gene>
    <name evidence="2" type="ORF">PoB_003507400</name>
</gene>
<evidence type="ECO:0000313" key="3">
    <source>
        <dbReference type="Proteomes" id="UP000735302"/>
    </source>
</evidence>
<dbReference type="EMBL" id="BLXT01003971">
    <property type="protein sequence ID" value="GFO08569.1"/>
    <property type="molecule type" value="Genomic_DNA"/>
</dbReference>
<organism evidence="2 3">
    <name type="scientific">Plakobranchus ocellatus</name>
    <dbReference type="NCBI Taxonomy" id="259542"/>
    <lineage>
        <taxon>Eukaryota</taxon>
        <taxon>Metazoa</taxon>
        <taxon>Spiralia</taxon>
        <taxon>Lophotrochozoa</taxon>
        <taxon>Mollusca</taxon>
        <taxon>Gastropoda</taxon>
        <taxon>Heterobranchia</taxon>
        <taxon>Euthyneura</taxon>
        <taxon>Panpulmonata</taxon>
        <taxon>Sacoglossa</taxon>
        <taxon>Placobranchoidea</taxon>
        <taxon>Plakobranchidae</taxon>
        <taxon>Plakobranchus</taxon>
    </lineage>
</organism>
<keyword evidence="3" id="KW-1185">Reference proteome</keyword>
<sequence length="88" mass="9668">MKGLLKPVGWGKEKEGKKGVSVLEGGEGGEEGIGGYAVYGLLYQLAHNKNISGFHGSHQVFWVGPNSRQKRSCRYMGRFASHCASNRW</sequence>
<feature type="region of interest" description="Disordered" evidence="1">
    <location>
        <begin position="1"/>
        <end position="24"/>
    </location>
</feature>
<comment type="caution">
    <text evidence="2">The sequence shown here is derived from an EMBL/GenBank/DDBJ whole genome shotgun (WGS) entry which is preliminary data.</text>
</comment>
<reference evidence="2 3" key="1">
    <citation type="journal article" date="2021" name="Elife">
        <title>Chloroplast acquisition without the gene transfer in kleptoplastic sea slugs, Plakobranchus ocellatus.</title>
        <authorList>
            <person name="Maeda T."/>
            <person name="Takahashi S."/>
            <person name="Yoshida T."/>
            <person name="Shimamura S."/>
            <person name="Takaki Y."/>
            <person name="Nagai Y."/>
            <person name="Toyoda A."/>
            <person name="Suzuki Y."/>
            <person name="Arimoto A."/>
            <person name="Ishii H."/>
            <person name="Satoh N."/>
            <person name="Nishiyama T."/>
            <person name="Hasebe M."/>
            <person name="Maruyama T."/>
            <person name="Minagawa J."/>
            <person name="Obokata J."/>
            <person name="Shigenobu S."/>
        </authorList>
    </citation>
    <scope>NUCLEOTIDE SEQUENCE [LARGE SCALE GENOMIC DNA]</scope>
</reference>
<accession>A0AAV4ALE5</accession>
<name>A0AAV4ALE5_9GAST</name>
<proteinExistence type="predicted"/>
<dbReference type="AlphaFoldDB" id="A0AAV4ALE5"/>